<keyword evidence="4" id="KW-1185">Reference proteome</keyword>
<evidence type="ECO:0000313" key="4">
    <source>
        <dbReference type="Proteomes" id="UP001208570"/>
    </source>
</evidence>
<feature type="region of interest" description="Disordered" evidence="1">
    <location>
        <begin position="660"/>
        <end position="715"/>
    </location>
</feature>
<dbReference type="FunFam" id="3.40.50.410:FF:000010">
    <property type="entry name" value="Integrator complex subunit 6 like"/>
    <property type="match status" value="1"/>
</dbReference>
<dbReference type="Gene3D" id="3.40.50.410">
    <property type="entry name" value="von Willebrand factor, type A domain"/>
    <property type="match status" value="1"/>
</dbReference>
<accession>A0AAD9N3N5</accession>
<dbReference type="PANTHER" id="PTHR12957">
    <property type="entry name" value="DEAD/H BOX POLYPEPTIDE 26/DICE1-RELATED"/>
    <property type="match status" value="1"/>
</dbReference>
<gene>
    <name evidence="3" type="ORF">LSH36_237g04058</name>
</gene>
<evidence type="ECO:0000259" key="2">
    <source>
        <dbReference type="PROSITE" id="PS50234"/>
    </source>
</evidence>
<dbReference type="AlphaFoldDB" id="A0AAD9N3N5"/>
<dbReference type="GO" id="GO:0032039">
    <property type="term" value="C:integrator complex"/>
    <property type="evidence" value="ECO:0007669"/>
    <property type="project" value="TreeGrafter"/>
</dbReference>
<dbReference type="CDD" id="cd00198">
    <property type="entry name" value="vWFA"/>
    <property type="match status" value="1"/>
</dbReference>
<dbReference type="InterPro" id="IPR002035">
    <property type="entry name" value="VWF_A"/>
</dbReference>
<dbReference type="InterPro" id="IPR051113">
    <property type="entry name" value="Integrator_subunit6"/>
</dbReference>
<dbReference type="InterPro" id="IPR036465">
    <property type="entry name" value="vWFA_dom_sf"/>
</dbReference>
<evidence type="ECO:0000313" key="3">
    <source>
        <dbReference type="EMBL" id="KAK2155545.1"/>
    </source>
</evidence>
<reference evidence="3" key="1">
    <citation type="journal article" date="2023" name="Mol. Biol. Evol.">
        <title>Third-Generation Sequencing Reveals the Adaptive Role of the Epigenome in Three Deep-Sea Polychaetes.</title>
        <authorList>
            <person name="Perez M."/>
            <person name="Aroh O."/>
            <person name="Sun Y."/>
            <person name="Lan Y."/>
            <person name="Juniper S.K."/>
            <person name="Young C.R."/>
            <person name="Angers B."/>
            <person name="Qian P.Y."/>
        </authorList>
    </citation>
    <scope>NUCLEOTIDE SEQUENCE</scope>
    <source>
        <strain evidence="3">P08H-3</strain>
    </source>
</reference>
<comment type="caution">
    <text evidence="3">The sequence shown here is derived from an EMBL/GenBank/DDBJ whole genome shotgun (WGS) entry which is preliminary data.</text>
</comment>
<dbReference type="InterPro" id="IPR057413">
    <property type="entry name" value="Beta-barrel_INTS6"/>
</dbReference>
<proteinExistence type="predicted"/>
<dbReference type="PROSITE" id="PS50234">
    <property type="entry name" value="VWFA"/>
    <property type="match status" value="1"/>
</dbReference>
<dbReference type="Proteomes" id="UP001208570">
    <property type="component" value="Unassembled WGS sequence"/>
</dbReference>
<dbReference type="Pfam" id="PF15300">
    <property type="entry name" value="INT_SG_DDX_CT_C"/>
    <property type="match status" value="1"/>
</dbReference>
<dbReference type="SUPFAM" id="SSF53300">
    <property type="entry name" value="vWA-like"/>
    <property type="match status" value="1"/>
</dbReference>
<name>A0AAD9N3N5_9ANNE</name>
<feature type="domain" description="VWFA" evidence="2">
    <location>
        <begin position="3"/>
        <end position="224"/>
    </location>
</feature>
<dbReference type="GO" id="GO:0034472">
    <property type="term" value="P:snRNA 3'-end processing"/>
    <property type="evidence" value="ECO:0007669"/>
    <property type="project" value="TreeGrafter"/>
</dbReference>
<dbReference type="Pfam" id="PF25462">
    <property type="entry name" value="Beta-barrel_INTS6"/>
    <property type="match status" value="1"/>
</dbReference>
<protein>
    <recommendedName>
        <fullName evidence="2">VWFA domain-containing protein</fullName>
    </recommendedName>
</protein>
<evidence type="ECO:0000256" key="1">
    <source>
        <dbReference type="SAM" id="MobiDB-lite"/>
    </source>
</evidence>
<sequence length="881" mass="100566">MTIILFLVDTSASMNQRTYLGISLLDMTKGAVETFMKLRSRDPNSRLDRYMLLTFEDPPANVKAGWKESHATFIRMLKNLEANGLSTAGPALKNTFDLLNINRMQSGIDTYGQGRCPFYLEPAIIICITDGREMTSNGGVQYELNLPMNNAVPGSELTKEPFRWDQRLFGVVLRVPAVPPASDNQATFIPSADDAAIDAMCEVTGGRSYSISSQRMLMQCLESLVQKCQSGVVINFEKIGPDPPPLNEDPEQKNGEKKPTIFDTAWQNCRRMIYVQRSAQKGFFGHWPIPESFWPDLNSSGLAPRSAHPVVRFTCTPNEPMVLENLPFDKYELEPSPLTQYILERHQPNVSWQVFVSNSAKYSDIGHPFGYLKASSTLTTVNIGAPRAVNLSDASFRSCDYWEQSDWTASDRGLMLGRTMNSDGDELFKVHKLKPTPKWRQHFDIYLKTMPVYYAAPLRRALSRMGAQNLIPDQMDSCLSYSVVSYLKKLKNKAKEEYDHLVASVGQKVVLNDGIKVITRSQTSILQRKDFNQLLKHYGGDMSHLTQDLTDLSTFKLAVPNKDLQAQTYKNPFDIRRKNLLNQLRKMRLNFLHFQAAGCKLHEEENMHNRPVQDMGNYQEYLKRLPQPLRELEITPIRQHTFGNPFKVNKNLMIDEADEAMPGQQPGRKRTSEVLPPPCRPNKRKPGPLPKDIPARQLMSPTPEEQPEPPPGIKLNTNQEITTPNSIPHKPPDLNEDYDLNSGEDLEIVMITQDAEMNDTHDEEKNGRTSIPLVNHNHSDVKEPKIKAMKEKKIWEYNAHLRVLAVKELRKPGQKYDALFNYLTTIRGSIETKCQFMQDIIHEASRFKKHVLINLLHQYERTLIRSERRKKQKNDSNTPSR</sequence>
<dbReference type="PANTHER" id="PTHR12957:SF2">
    <property type="entry name" value="INTEGRATOR COMPLEX SUBUNIT 6"/>
    <property type="match status" value="1"/>
</dbReference>
<dbReference type="EMBL" id="JAODUP010000237">
    <property type="protein sequence ID" value="KAK2155545.1"/>
    <property type="molecule type" value="Genomic_DNA"/>
</dbReference>
<dbReference type="InterPro" id="IPR029307">
    <property type="entry name" value="INT_SG_DDX_CT_C"/>
</dbReference>
<organism evidence="3 4">
    <name type="scientific">Paralvinella palmiformis</name>
    <dbReference type="NCBI Taxonomy" id="53620"/>
    <lineage>
        <taxon>Eukaryota</taxon>
        <taxon>Metazoa</taxon>
        <taxon>Spiralia</taxon>
        <taxon>Lophotrochozoa</taxon>
        <taxon>Annelida</taxon>
        <taxon>Polychaeta</taxon>
        <taxon>Sedentaria</taxon>
        <taxon>Canalipalpata</taxon>
        <taxon>Terebellida</taxon>
        <taxon>Terebelliformia</taxon>
        <taxon>Alvinellidae</taxon>
        <taxon>Paralvinella</taxon>
    </lineage>
</organism>
<dbReference type="Pfam" id="PF13519">
    <property type="entry name" value="VWA_2"/>
    <property type="match status" value="1"/>
</dbReference>